<keyword evidence="3 6" id="KW-0812">Transmembrane</keyword>
<dbReference type="PANTHER" id="PTHR30250:SF11">
    <property type="entry name" value="O-ANTIGEN TRANSPORTER-RELATED"/>
    <property type="match status" value="1"/>
</dbReference>
<evidence type="ECO:0000256" key="4">
    <source>
        <dbReference type="ARBA" id="ARBA00022989"/>
    </source>
</evidence>
<protein>
    <submittedName>
        <fullName evidence="7">Capsular polysaccharide repeat unit transporter</fullName>
    </submittedName>
</protein>
<feature type="transmembrane region" description="Helical" evidence="6">
    <location>
        <begin position="326"/>
        <end position="346"/>
    </location>
</feature>
<feature type="transmembrane region" description="Helical" evidence="6">
    <location>
        <begin position="204"/>
        <end position="225"/>
    </location>
</feature>
<dbReference type="EMBL" id="AB737825">
    <property type="protein sequence ID" value="BAM94761.1"/>
    <property type="molecule type" value="Genomic_DNA"/>
</dbReference>
<evidence type="ECO:0000313" key="7">
    <source>
        <dbReference type="EMBL" id="BAM94761.1"/>
    </source>
</evidence>
<evidence type="ECO:0000256" key="3">
    <source>
        <dbReference type="ARBA" id="ARBA00022692"/>
    </source>
</evidence>
<feature type="transmembrane region" description="Helical" evidence="6">
    <location>
        <begin position="293"/>
        <end position="314"/>
    </location>
</feature>
<feature type="transmembrane region" description="Helical" evidence="6">
    <location>
        <begin position="80"/>
        <end position="103"/>
    </location>
</feature>
<proteinExistence type="predicted"/>
<feature type="transmembrane region" description="Helical" evidence="6">
    <location>
        <begin position="141"/>
        <end position="164"/>
    </location>
</feature>
<feature type="transmembrane region" description="Helical" evidence="6">
    <location>
        <begin position="411"/>
        <end position="432"/>
    </location>
</feature>
<dbReference type="PANTHER" id="PTHR30250">
    <property type="entry name" value="PST FAMILY PREDICTED COLANIC ACID TRANSPORTER"/>
    <property type="match status" value="1"/>
</dbReference>
<gene>
    <name evidence="7" type="primary">cps18O</name>
</gene>
<keyword evidence="2" id="KW-1003">Cell membrane</keyword>
<evidence type="ECO:0000256" key="1">
    <source>
        <dbReference type="ARBA" id="ARBA00004651"/>
    </source>
</evidence>
<feature type="transmembrane region" description="Helical" evidence="6">
    <location>
        <begin position="12"/>
        <end position="35"/>
    </location>
</feature>
<keyword evidence="5 6" id="KW-0472">Membrane</keyword>
<reference evidence="7" key="1">
    <citation type="journal article" date="2013" name="Appl. Environ. Microbiol.">
        <title>Genetic analysis of capsular polysaccharide synthesis gene clusters from all serotypes of Streptococcus suis: potential mechanisms for generation of capsular variation.</title>
        <authorList>
            <person name="Okura M."/>
            <person name="Takamatsu D."/>
            <person name="Maruyama F."/>
            <person name="Nozawa T."/>
            <person name="Nakagawa I."/>
            <person name="Osaki M."/>
            <person name="Sekizaki T."/>
            <person name="Gottschalk M."/>
            <person name="Kumagai Y."/>
            <person name="Hamada S."/>
        </authorList>
    </citation>
    <scope>NUCLEOTIDE SEQUENCE</scope>
    <source>
        <strain evidence="7">NT77</strain>
    </source>
</reference>
<evidence type="ECO:0000256" key="6">
    <source>
        <dbReference type="SAM" id="Phobius"/>
    </source>
</evidence>
<organism evidence="7">
    <name type="scientific">Streptococcus suis</name>
    <dbReference type="NCBI Taxonomy" id="1307"/>
    <lineage>
        <taxon>Bacteria</taxon>
        <taxon>Bacillati</taxon>
        <taxon>Bacillota</taxon>
        <taxon>Bacilli</taxon>
        <taxon>Lactobacillales</taxon>
        <taxon>Streptococcaceae</taxon>
        <taxon>Streptococcus</taxon>
    </lineage>
</organism>
<dbReference type="GO" id="GO:0005886">
    <property type="term" value="C:plasma membrane"/>
    <property type="evidence" value="ECO:0007669"/>
    <property type="project" value="UniProtKB-SubCell"/>
</dbReference>
<evidence type="ECO:0000256" key="2">
    <source>
        <dbReference type="ARBA" id="ARBA00022475"/>
    </source>
</evidence>
<feature type="transmembrane region" description="Helical" evidence="6">
    <location>
        <begin position="170"/>
        <end position="192"/>
    </location>
</feature>
<feature type="transmembrane region" description="Helical" evidence="6">
    <location>
        <begin position="353"/>
        <end position="372"/>
    </location>
</feature>
<feature type="transmembrane region" description="Helical" evidence="6">
    <location>
        <begin position="47"/>
        <end position="68"/>
    </location>
</feature>
<evidence type="ECO:0000256" key="5">
    <source>
        <dbReference type="ARBA" id="ARBA00023136"/>
    </source>
</evidence>
<feature type="transmembrane region" description="Helical" evidence="6">
    <location>
        <begin position="438"/>
        <end position="461"/>
    </location>
</feature>
<dbReference type="InterPro" id="IPR050833">
    <property type="entry name" value="Poly_Biosynth_Transport"/>
</dbReference>
<dbReference type="Pfam" id="PF01943">
    <property type="entry name" value="Polysacc_synt"/>
    <property type="match status" value="1"/>
</dbReference>
<comment type="subcellular location">
    <subcellularLocation>
        <location evidence="1">Cell membrane</location>
        <topology evidence="1">Multi-pass membrane protein</topology>
    </subcellularLocation>
</comment>
<name>M1V3K2_STRSU</name>
<keyword evidence="4 6" id="KW-1133">Transmembrane helix</keyword>
<dbReference type="AlphaFoldDB" id="M1V3K2"/>
<feature type="transmembrane region" description="Helical" evidence="6">
    <location>
        <begin position="378"/>
        <end position="399"/>
    </location>
</feature>
<sequence>MKIKTKRLLKDTVIFTIGNIGSKFIQFFLVPLYTYSLTKSEFGVTEFIFTVANLVTPLFSFSISDGLIRFGLDRSYEKNVILTNSVVIILIGTLLSILCYPLFSTISILNKYIPLFLIILNIRIFRDVFSINLKLQDQNKLFAVDSILFTASTFIYSILFLKIFNLGIFGFFYSQILANICSIIFLVIVGNVKASIRINYIDKNIFWTLICFSFPMMVNAISWWVTNAVDRVILTRFVSSSSVGLYAVATKIPSFVTTFTGIFNQAWILSAVGGHGDKDELEFVSQTFRNYCLAMYAFALLLINFSESIVSIYVNSEYFEVWRYVPFLLTGTVFSGVAGFLGGVLITHKKNIFLMWSTVFGAILSVILNILFVPRLNIMGSVYTNCITWFIVAFLRLIFVKKCKHLNTSIIKIFFLSLQLVLQSFIVIHYPGYSYMSMLLFVVLAILAYSSDFVVFIAGIYRKR</sequence>
<accession>M1V3K2</accession>
<dbReference type="InterPro" id="IPR002797">
    <property type="entry name" value="Polysacc_synth"/>
</dbReference>